<reference evidence="2 3" key="1">
    <citation type="submission" date="2019-02" db="EMBL/GenBank/DDBJ databases">
        <title>Genome sequencing of the rare red list fungi Antrodiella citrinella (Flaviporus citrinellus).</title>
        <authorList>
            <person name="Buettner E."/>
            <person name="Kellner H."/>
        </authorList>
    </citation>
    <scope>NUCLEOTIDE SEQUENCE [LARGE SCALE GENOMIC DNA]</scope>
    <source>
        <strain evidence="2 3">DSM 108506</strain>
    </source>
</reference>
<evidence type="ECO:0000256" key="1">
    <source>
        <dbReference type="SAM" id="MobiDB-lite"/>
    </source>
</evidence>
<gene>
    <name evidence="2" type="ORF">EUX98_g193</name>
</gene>
<accession>A0A4S4N4J2</accession>
<organism evidence="2 3">
    <name type="scientific">Antrodiella citrinella</name>
    <dbReference type="NCBI Taxonomy" id="2447956"/>
    <lineage>
        <taxon>Eukaryota</taxon>
        <taxon>Fungi</taxon>
        <taxon>Dikarya</taxon>
        <taxon>Basidiomycota</taxon>
        <taxon>Agaricomycotina</taxon>
        <taxon>Agaricomycetes</taxon>
        <taxon>Polyporales</taxon>
        <taxon>Steccherinaceae</taxon>
        <taxon>Antrodiella</taxon>
    </lineage>
</organism>
<dbReference type="Proteomes" id="UP000308730">
    <property type="component" value="Unassembled WGS sequence"/>
</dbReference>
<dbReference type="AlphaFoldDB" id="A0A4S4N4J2"/>
<evidence type="ECO:0000313" key="3">
    <source>
        <dbReference type="Proteomes" id="UP000308730"/>
    </source>
</evidence>
<feature type="compositionally biased region" description="Basic residues" evidence="1">
    <location>
        <begin position="56"/>
        <end position="65"/>
    </location>
</feature>
<keyword evidence="3" id="KW-1185">Reference proteome</keyword>
<sequence>MPFFTTTKTTTGTRKVNATTNTTITRDMSPADPATKLPTTPELPSKDVREFEHGRQKAKKTAHTQ</sequence>
<feature type="region of interest" description="Disordered" evidence="1">
    <location>
        <begin position="21"/>
        <end position="65"/>
    </location>
</feature>
<evidence type="ECO:0000313" key="2">
    <source>
        <dbReference type="EMBL" id="THH33972.1"/>
    </source>
</evidence>
<feature type="compositionally biased region" description="Basic and acidic residues" evidence="1">
    <location>
        <begin position="44"/>
        <end position="55"/>
    </location>
</feature>
<dbReference type="EMBL" id="SGPM01000002">
    <property type="protein sequence ID" value="THH33972.1"/>
    <property type="molecule type" value="Genomic_DNA"/>
</dbReference>
<feature type="non-terminal residue" evidence="2">
    <location>
        <position position="65"/>
    </location>
</feature>
<proteinExistence type="predicted"/>
<comment type="caution">
    <text evidence="2">The sequence shown here is derived from an EMBL/GenBank/DDBJ whole genome shotgun (WGS) entry which is preliminary data.</text>
</comment>
<protein>
    <submittedName>
        <fullName evidence="2">Uncharacterized protein</fullName>
    </submittedName>
</protein>
<name>A0A4S4N4J2_9APHY</name>